<dbReference type="GeneID" id="29003161"/>
<dbReference type="VEuPathDB" id="FungiDB:PHYBLDRAFT_70303"/>
<reference evidence="2" key="1">
    <citation type="submission" date="2015-06" db="EMBL/GenBank/DDBJ databases">
        <title>Expansion of signal transduction pathways in fungi by whole-genome duplication.</title>
        <authorList>
            <consortium name="DOE Joint Genome Institute"/>
            <person name="Corrochano L.M."/>
            <person name="Kuo A."/>
            <person name="Marcet-Houben M."/>
            <person name="Polaino S."/>
            <person name="Salamov A."/>
            <person name="Villalobos J.M."/>
            <person name="Alvarez M.I."/>
            <person name="Avalos J."/>
            <person name="Benito E.P."/>
            <person name="Benoit I."/>
            <person name="Burger G."/>
            <person name="Camino L.P."/>
            <person name="Canovas D."/>
            <person name="Cerda-Olmedo E."/>
            <person name="Cheng J.-F."/>
            <person name="Dominguez A."/>
            <person name="Elias M."/>
            <person name="Eslava A.P."/>
            <person name="Glaser F."/>
            <person name="Grimwood J."/>
            <person name="Gutierrez G."/>
            <person name="Heitman J."/>
            <person name="Henrissat B."/>
            <person name="Iturriaga E.A."/>
            <person name="Lang B.F."/>
            <person name="Lavin J.L."/>
            <person name="Lee S."/>
            <person name="Li W."/>
            <person name="Lindquist E."/>
            <person name="Lopez-Garcia S."/>
            <person name="Luque E.M."/>
            <person name="Marcos A.T."/>
            <person name="Martin J."/>
            <person name="McCluskey K."/>
            <person name="Medina H.R."/>
            <person name="Miralles-Duran A."/>
            <person name="Miyazaki A."/>
            <person name="Munoz-Torres E."/>
            <person name="Oguiza J.A."/>
            <person name="Ohm R."/>
            <person name="Olmedo M."/>
            <person name="Orejas M."/>
            <person name="Ortiz-Castellanos L."/>
            <person name="Pisabarro A.G."/>
            <person name="Rodriguez-Romero J."/>
            <person name="Ruiz-Herrera J."/>
            <person name="Ruiz-Vazquez R."/>
            <person name="Sanz C."/>
            <person name="Schackwitz W."/>
            <person name="Schmutz J."/>
            <person name="Shahriari M."/>
            <person name="Shelest E."/>
            <person name="Silva-Franco F."/>
            <person name="Soanes D."/>
            <person name="Syed K."/>
            <person name="Tagua V.G."/>
            <person name="Talbot N.J."/>
            <person name="Thon M."/>
            <person name="De vries R.P."/>
            <person name="Wiebenga A."/>
            <person name="Yadav J.S."/>
            <person name="Braun E.L."/>
            <person name="Baker S."/>
            <person name="Garre V."/>
            <person name="Horwitz B."/>
            <person name="Torres-Martinez S."/>
            <person name="Idnurm A."/>
            <person name="Herrera-Estrella A."/>
            <person name="Gabaldon T."/>
            <person name="Grigoriev I.V."/>
        </authorList>
    </citation>
    <scope>NUCLEOTIDE SEQUENCE [LARGE SCALE GENOMIC DNA]</scope>
    <source>
        <strain evidence="2">NRRL 1555(-)</strain>
    </source>
</reference>
<dbReference type="EMBL" id="KV441026">
    <property type="protein sequence ID" value="OAD66943.1"/>
    <property type="molecule type" value="Genomic_DNA"/>
</dbReference>
<accession>A0A162TGG1</accession>
<name>A0A162TGG1_PHYB8</name>
<organism evidence="1 2">
    <name type="scientific">Phycomyces blakesleeanus (strain ATCC 8743b / DSM 1359 / FGSC 10004 / NBRC 33097 / NRRL 1555)</name>
    <dbReference type="NCBI Taxonomy" id="763407"/>
    <lineage>
        <taxon>Eukaryota</taxon>
        <taxon>Fungi</taxon>
        <taxon>Fungi incertae sedis</taxon>
        <taxon>Mucoromycota</taxon>
        <taxon>Mucoromycotina</taxon>
        <taxon>Mucoromycetes</taxon>
        <taxon>Mucorales</taxon>
        <taxon>Phycomycetaceae</taxon>
        <taxon>Phycomyces</taxon>
    </lineage>
</organism>
<proteinExistence type="predicted"/>
<keyword evidence="2" id="KW-1185">Reference proteome</keyword>
<dbReference type="AlphaFoldDB" id="A0A162TGG1"/>
<evidence type="ECO:0000313" key="2">
    <source>
        <dbReference type="Proteomes" id="UP000077315"/>
    </source>
</evidence>
<sequence>MAGWLTSVSNRSDKKGWLLSERIILGSPCSVNTLKQIAAITVNLLKLVKDTKMSYCENKYCIAKIYLCCVFVVEGPNESAAHEDQRFSTGIGRLGDQSLQ</sequence>
<dbReference type="RefSeq" id="XP_018284983.1">
    <property type="nucleotide sequence ID" value="XM_018442255.1"/>
</dbReference>
<protein>
    <submittedName>
        <fullName evidence="1">Uncharacterized protein</fullName>
    </submittedName>
</protein>
<dbReference type="InParanoid" id="A0A162TGG1"/>
<dbReference type="Proteomes" id="UP000077315">
    <property type="component" value="Unassembled WGS sequence"/>
</dbReference>
<gene>
    <name evidence="1" type="ORF">PHYBLDRAFT_70303</name>
</gene>
<evidence type="ECO:0000313" key="1">
    <source>
        <dbReference type="EMBL" id="OAD66943.1"/>
    </source>
</evidence>